<accession>A0A653D696</accession>
<keyword evidence="1" id="KW-1133">Transmembrane helix</keyword>
<sequence>MKLLWKNFDKDDMLFSLADIVFKIGGSTLIARNIGLATAALILLVASTEGCIMLTMENSGLVTCLPLAVLSVYV</sequence>
<name>A0A653D696_CALMS</name>
<evidence type="ECO:0000256" key="1">
    <source>
        <dbReference type="SAM" id="Phobius"/>
    </source>
</evidence>
<keyword evidence="3" id="KW-1185">Reference proteome</keyword>
<proteinExistence type="predicted"/>
<dbReference type="OrthoDB" id="10375904at2759"/>
<protein>
    <submittedName>
        <fullName evidence="2">Uncharacterized protein</fullName>
    </submittedName>
</protein>
<evidence type="ECO:0000313" key="2">
    <source>
        <dbReference type="EMBL" id="VEN55658.1"/>
    </source>
</evidence>
<feature type="transmembrane region" description="Helical" evidence="1">
    <location>
        <begin position="20"/>
        <end position="46"/>
    </location>
</feature>
<feature type="non-terminal residue" evidence="2">
    <location>
        <position position="74"/>
    </location>
</feature>
<organism evidence="2 3">
    <name type="scientific">Callosobruchus maculatus</name>
    <name type="common">Southern cowpea weevil</name>
    <name type="synonym">Pulse bruchid</name>
    <dbReference type="NCBI Taxonomy" id="64391"/>
    <lineage>
        <taxon>Eukaryota</taxon>
        <taxon>Metazoa</taxon>
        <taxon>Ecdysozoa</taxon>
        <taxon>Arthropoda</taxon>
        <taxon>Hexapoda</taxon>
        <taxon>Insecta</taxon>
        <taxon>Pterygota</taxon>
        <taxon>Neoptera</taxon>
        <taxon>Endopterygota</taxon>
        <taxon>Coleoptera</taxon>
        <taxon>Polyphaga</taxon>
        <taxon>Cucujiformia</taxon>
        <taxon>Chrysomeloidea</taxon>
        <taxon>Chrysomelidae</taxon>
        <taxon>Bruchinae</taxon>
        <taxon>Bruchini</taxon>
        <taxon>Callosobruchus</taxon>
    </lineage>
</organism>
<reference evidence="2 3" key="1">
    <citation type="submission" date="2019-01" db="EMBL/GenBank/DDBJ databases">
        <authorList>
            <person name="Sayadi A."/>
        </authorList>
    </citation>
    <scope>NUCLEOTIDE SEQUENCE [LARGE SCALE GENOMIC DNA]</scope>
</reference>
<keyword evidence="1" id="KW-0472">Membrane</keyword>
<evidence type="ECO:0000313" key="3">
    <source>
        <dbReference type="Proteomes" id="UP000410492"/>
    </source>
</evidence>
<dbReference type="AlphaFoldDB" id="A0A653D696"/>
<dbReference type="EMBL" id="CAACVG010010379">
    <property type="protein sequence ID" value="VEN55658.1"/>
    <property type="molecule type" value="Genomic_DNA"/>
</dbReference>
<gene>
    <name evidence="2" type="ORF">CALMAC_LOCUS14786</name>
</gene>
<keyword evidence="1" id="KW-0812">Transmembrane</keyword>
<dbReference type="Proteomes" id="UP000410492">
    <property type="component" value="Unassembled WGS sequence"/>
</dbReference>